<dbReference type="Proteomes" id="UP000306102">
    <property type="component" value="Unassembled WGS sequence"/>
</dbReference>
<evidence type="ECO:0000313" key="2">
    <source>
        <dbReference type="EMBL" id="THG05508.1"/>
    </source>
</evidence>
<keyword evidence="1" id="KW-0732">Signal</keyword>
<protein>
    <submittedName>
        <fullName evidence="2">Uncharacterized protein</fullName>
    </submittedName>
</protein>
<organism evidence="2 3">
    <name type="scientific">Camellia sinensis var. sinensis</name>
    <name type="common">China tea</name>
    <dbReference type="NCBI Taxonomy" id="542762"/>
    <lineage>
        <taxon>Eukaryota</taxon>
        <taxon>Viridiplantae</taxon>
        <taxon>Streptophyta</taxon>
        <taxon>Embryophyta</taxon>
        <taxon>Tracheophyta</taxon>
        <taxon>Spermatophyta</taxon>
        <taxon>Magnoliopsida</taxon>
        <taxon>eudicotyledons</taxon>
        <taxon>Gunneridae</taxon>
        <taxon>Pentapetalae</taxon>
        <taxon>asterids</taxon>
        <taxon>Ericales</taxon>
        <taxon>Theaceae</taxon>
        <taxon>Camellia</taxon>
    </lineage>
</organism>
<dbReference type="AlphaFoldDB" id="A0A4S4DQY3"/>
<feature type="chain" id="PRO_5020500717" evidence="1">
    <location>
        <begin position="23"/>
        <end position="150"/>
    </location>
</feature>
<evidence type="ECO:0000313" key="3">
    <source>
        <dbReference type="Proteomes" id="UP000306102"/>
    </source>
</evidence>
<sequence length="150" mass="16449">MDFIPYCIIFAILLSAIGSADASIHAYHGDAFREVGSAYLLSAIHAYHGDAFREVGSAYLLSGGSEGIVASRSATPLAGNAIHDGQSYIRSAAALRRSIEFRKFISAAARLNFVNFVYLLRNLEKRRKKMKILNTEVNSFDSEISELTVN</sequence>
<feature type="signal peptide" evidence="1">
    <location>
        <begin position="1"/>
        <end position="22"/>
    </location>
</feature>
<gene>
    <name evidence="2" type="ORF">TEA_020391</name>
</gene>
<accession>A0A4S4DQY3</accession>
<dbReference type="EMBL" id="SDRB02010604">
    <property type="protein sequence ID" value="THG05508.1"/>
    <property type="molecule type" value="Genomic_DNA"/>
</dbReference>
<keyword evidence="3" id="KW-1185">Reference proteome</keyword>
<comment type="caution">
    <text evidence="2">The sequence shown here is derived from an EMBL/GenBank/DDBJ whole genome shotgun (WGS) entry which is preliminary data.</text>
</comment>
<reference evidence="2 3" key="1">
    <citation type="journal article" date="2018" name="Proc. Natl. Acad. Sci. U.S.A.">
        <title>Draft genome sequence of Camellia sinensis var. sinensis provides insights into the evolution of the tea genome and tea quality.</title>
        <authorList>
            <person name="Wei C."/>
            <person name="Yang H."/>
            <person name="Wang S."/>
            <person name="Zhao J."/>
            <person name="Liu C."/>
            <person name="Gao L."/>
            <person name="Xia E."/>
            <person name="Lu Y."/>
            <person name="Tai Y."/>
            <person name="She G."/>
            <person name="Sun J."/>
            <person name="Cao H."/>
            <person name="Tong W."/>
            <person name="Gao Q."/>
            <person name="Li Y."/>
            <person name="Deng W."/>
            <person name="Jiang X."/>
            <person name="Wang W."/>
            <person name="Chen Q."/>
            <person name="Zhang S."/>
            <person name="Li H."/>
            <person name="Wu J."/>
            <person name="Wang P."/>
            <person name="Li P."/>
            <person name="Shi C."/>
            <person name="Zheng F."/>
            <person name="Jian J."/>
            <person name="Huang B."/>
            <person name="Shan D."/>
            <person name="Shi M."/>
            <person name="Fang C."/>
            <person name="Yue Y."/>
            <person name="Li F."/>
            <person name="Li D."/>
            <person name="Wei S."/>
            <person name="Han B."/>
            <person name="Jiang C."/>
            <person name="Yin Y."/>
            <person name="Xia T."/>
            <person name="Zhang Z."/>
            <person name="Bennetzen J.L."/>
            <person name="Zhao S."/>
            <person name="Wan X."/>
        </authorList>
    </citation>
    <scope>NUCLEOTIDE SEQUENCE [LARGE SCALE GENOMIC DNA]</scope>
    <source>
        <strain evidence="3">cv. Shuchazao</strain>
        <tissue evidence="2">Leaf</tissue>
    </source>
</reference>
<name>A0A4S4DQY3_CAMSN</name>
<evidence type="ECO:0000256" key="1">
    <source>
        <dbReference type="SAM" id="SignalP"/>
    </source>
</evidence>
<proteinExistence type="predicted"/>